<accession>A0A2M7API5</accession>
<proteinExistence type="predicted"/>
<name>A0A2M7API5_UNCKA</name>
<dbReference type="GO" id="GO:0016990">
    <property type="term" value="F:arginine deiminase activity"/>
    <property type="evidence" value="ECO:0007669"/>
    <property type="project" value="TreeGrafter"/>
</dbReference>
<gene>
    <name evidence="1" type="ORF">COS81_00725</name>
</gene>
<protein>
    <recommendedName>
        <fullName evidence="3">Arginine deiminase</fullName>
    </recommendedName>
</protein>
<dbReference type="Gene3D" id="3.75.10.10">
    <property type="entry name" value="L-arginine/glycine Amidinotransferase, Chain A"/>
    <property type="match status" value="1"/>
</dbReference>
<reference evidence="2" key="1">
    <citation type="submission" date="2017-09" db="EMBL/GenBank/DDBJ databases">
        <title>Depth-based differentiation of microbial function through sediment-hosted aquifers and enrichment of novel symbionts in the deep terrestrial subsurface.</title>
        <authorList>
            <person name="Probst A.J."/>
            <person name="Ladd B."/>
            <person name="Jarett J.K."/>
            <person name="Geller-Mcgrath D.E."/>
            <person name="Sieber C.M.K."/>
            <person name="Emerson J.B."/>
            <person name="Anantharaman K."/>
            <person name="Thomas B.C."/>
            <person name="Malmstrom R."/>
            <person name="Stieglmeier M."/>
            <person name="Klingl A."/>
            <person name="Woyke T."/>
            <person name="Ryan C.M."/>
            <person name="Banfield J.F."/>
        </authorList>
    </citation>
    <scope>NUCLEOTIDE SEQUENCE [LARGE SCALE GENOMIC DNA]</scope>
</reference>
<dbReference type="GO" id="GO:0019546">
    <property type="term" value="P:L-arginine deiminase pathway"/>
    <property type="evidence" value="ECO:0007669"/>
    <property type="project" value="TreeGrafter"/>
</dbReference>
<organism evidence="1 2">
    <name type="scientific">candidate division WWE3 bacterium CG06_land_8_20_14_3_00_42_16</name>
    <dbReference type="NCBI Taxonomy" id="1975083"/>
    <lineage>
        <taxon>Bacteria</taxon>
        <taxon>Katanobacteria</taxon>
    </lineage>
</organism>
<evidence type="ECO:0000313" key="2">
    <source>
        <dbReference type="Proteomes" id="UP000229916"/>
    </source>
</evidence>
<evidence type="ECO:0008006" key="3">
    <source>
        <dbReference type="Google" id="ProtNLM"/>
    </source>
</evidence>
<dbReference type="PANTHER" id="PTHR47271:SF2">
    <property type="entry name" value="ARGININE DEIMINASE"/>
    <property type="match status" value="1"/>
</dbReference>
<dbReference type="SUPFAM" id="SSF55909">
    <property type="entry name" value="Pentein"/>
    <property type="match status" value="1"/>
</dbReference>
<dbReference type="Proteomes" id="UP000229916">
    <property type="component" value="Unassembled WGS sequence"/>
</dbReference>
<dbReference type="EMBL" id="PEWD01000013">
    <property type="protein sequence ID" value="PIU69255.1"/>
    <property type="molecule type" value="Genomic_DNA"/>
</dbReference>
<dbReference type="PANTHER" id="PTHR47271">
    <property type="entry name" value="ARGININE DEIMINASE"/>
    <property type="match status" value="1"/>
</dbReference>
<dbReference type="AlphaFoldDB" id="A0A2M7API5"/>
<sequence length="419" mass="47133">MFSVTSEHGCLKTVLVFQPGPEVEQGFPGPLALHPYLGKEYWNLFSVQQQFNRMVELLHRKDVEVLEVRQLLGEILEVDLRGVLQEILATQCDNYLQYRGGWPKPEEAVEDLIVGVPQPIDPVQGVIILPLKYAHWVRDQAFIVGKVVCLSSVIERRRGGTQLIRSVVRHHPRFANCRVLDFETYQGVKVEGGDVMVFSPEVVLIGAMSRTDFESARQVASILLQEVPQLRVVYVVEISKLQGVIHLDQVFAMVGDRAALAIPYVFDEPLAYVQLAKPLGDRIQADTGCSESDLPFQTIPGRLWVVERDRVKEGKPLLQQLRTDGLLDETLWIGGGRSDYQNEFEHFRVAWREATRQAGNVLCVAPWQILAYGGRNPNTESSLGQFLQRQGGELLTFDGSELDRGQGGPHCLTMPLRRS</sequence>
<comment type="caution">
    <text evidence="1">The sequence shown here is derived from an EMBL/GenBank/DDBJ whole genome shotgun (WGS) entry which is preliminary data.</text>
</comment>
<dbReference type="Pfam" id="PF02274">
    <property type="entry name" value="ADI"/>
    <property type="match status" value="2"/>
</dbReference>
<evidence type="ECO:0000313" key="1">
    <source>
        <dbReference type="EMBL" id="PIU69255.1"/>
    </source>
</evidence>